<evidence type="ECO:0000256" key="3">
    <source>
        <dbReference type="ARBA" id="ARBA00023295"/>
    </source>
</evidence>
<feature type="chain" id="PRO_5042871774" evidence="5">
    <location>
        <begin position="23"/>
        <end position="554"/>
    </location>
</feature>
<accession>A0AAN6V4N4</accession>
<dbReference type="Gene3D" id="2.115.10.20">
    <property type="entry name" value="Glycosyl hydrolase domain, family 43"/>
    <property type="match status" value="1"/>
</dbReference>
<dbReference type="InterPro" id="IPR051795">
    <property type="entry name" value="Glycosyl_Hydrlase_43"/>
</dbReference>
<reference evidence="7" key="2">
    <citation type="submission" date="2023-05" db="EMBL/GenBank/DDBJ databases">
        <authorList>
            <consortium name="Lawrence Berkeley National Laboratory"/>
            <person name="Steindorff A."/>
            <person name="Hensen N."/>
            <person name="Bonometti L."/>
            <person name="Westerberg I."/>
            <person name="Brannstrom I.O."/>
            <person name="Guillou S."/>
            <person name="Cros-Aarteil S."/>
            <person name="Calhoun S."/>
            <person name="Haridas S."/>
            <person name="Kuo A."/>
            <person name="Mondo S."/>
            <person name="Pangilinan J."/>
            <person name="Riley R."/>
            <person name="Labutti K."/>
            <person name="Andreopoulos B."/>
            <person name="Lipzen A."/>
            <person name="Chen C."/>
            <person name="Yanf M."/>
            <person name="Daum C."/>
            <person name="Ng V."/>
            <person name="Clum A."/>
            <person name="Ohm R."/>
            <person name="Martin F."/>
            <person name="Silar P."/>
            <person name="Natvig D."/>
            <person name="Lalanne C."/>
            <person name="Gautier V."/>
            <person name="Ament-Velasquez S.L."/>
            <person name="Kruys A."/>
            <person name="Hutchinson M.I."/>
            <person name="Powell A.J."/>
            <person name="Barry K."/>
            <person name="Miller A.N."/>
            <person name="Grigoriev I.V."/>
            <person name="Debuchy R."/>
            <person name="Gladieux P."/>
            <person name="Thoren M.H."/>
            <person name="Johannesson H."/>
        </authorList>
    </citation>
    <scope>NUCLEOTIDE SEQUENCE</scope>
    <source>
        <strain evidence="7">CBS 141.50</strain>
    </source>
</reference>
<dbReference type="PANTHER" id="PTHR42812">
    <property type="entry name" value="BETA-XYLOSIDASE"/>
    <property type="match status" value="1"/>
</dbReference>
<feature type="signal peptide" evidence="5">
    <location>
        <begin position="1"/>
        <end position="22"/>
    </location>
</feature>
<dbReference type="GeneID" id="87817225"/>
<organism evidence="7 8">
    <name type="scientific">Dichotomopilus funicola</name>
    <dbReference type="NCBI Taxonomy" id="1934379"/>
    <lineage>
        <taxon>Eukaryota</taxon>
        <taxon>Fungi</taxon>
        <taxon>Dikarya</taxon>
        <taxon>Ascomycota</taxon>
        <taxon>Pezizomycotina</taxon>
        <taxon>Sordariomycetes</taxon>
        <taxon>Sordariomycetidae</taxon>
        <taxon>Sordariales</taxon>
        <taxon>Chaetomiaceae</taxon>
        <taxon>Dichotomopilus</taxon>
    </lineage>
</organism>
<evidence type="ECO:0000259" key="6">
    <source>
        <dbReference type="Pfam" id="PF17851"/>
    </source>
</evidence>
<dbReference type="Pfam" id="PF04616">
    <property type="entry name" value="Glyco_hydro_43"/>
    <property type="match status" value="1"/>
</dbReference>
<dbReference type="GO" id="GO:0005975">
    <property type="term" value="P:carbohydrate metabolic process"/>
    <property type="evidence" value="ECO:0007669"/>
    <property type="project" value="InterPro"/>
</dbReference>
<dbReference type="InterPro" id="IPR041542">
    <property type="entry name" value="GH43_C2"/>
</dbReference>
<evidence type="ECO:0000256" key="1">
    <source>
        <dbReference type="ARBA" id="ARBA00009865"/>
    </source>
</evidence>
<dbReference type="RefSeq" id="XP_062637371.1">
    <property type="nucleotide sequence ID" value="XM_062780612.1"/>
</dbReference>
<protein>
    <submittedName>
        <fullName evidence="7">Arabinoxylan hydrolase</fullName>
    </submittedName>
</protein>
<keyword evidence="2 4" id="KW-0378">Hydrolase</keyword>
<dbReference type="PANTHER" id="PTHR42812:SF15">
    <property type="entry name" value="HYDROLASE, PUTATIVE (AFU_ORTHOLOGUE AFUA_2G00930)-RELATED"/>
    <property type="match status" value="1"/>
</dbReference>
<gene>
    <name evidence="7" type="ORF">C8A04DRAFT_28346</name>
</gene>
<evidence type="ECO:0000256" key="4">
    <source>
        <dbReference type="RuleBase" id="RU361187"/>
    </source>
</evidence>
<dbReference type="GO" id="GO:0004553">
    <property type="term" value="F:hydrolase activity, hydrolyzing O-glycosyl compounds"/>
    <property type="evidence" value="ECO:0007669"/>
    <property type="project" value="InterPro"/>
</dbReference>
<evidence type="ECO:0000256" key="2">
    <source>
        <dbReference type="ARBA" id="ARBA00022801"/>
    </source>
</evidence>
<keyword evidence="8" id="KW-1185">Reference proteome</keyword>
<dbReference type="InterPro" id="IPR013320">
    <property type="entry name" value="ConA-like_dom_sf"/>
</dbReference>
<feature type="domain" description="Beta-xylosidase C-terminal Concanavalin A-like" evidence="6">
    <location>
        <begin position="346"/>
        <end position="551"/>
    </location>
</feature>
<dbReference type="Proteomes" id="UP001302676">
    <property type="component" value="Unassembled WGS sequence"/>
</dbReference>
<dbReference type="EMBL" id="MU853581">
    <property type="protein sequence ID" value="KAK4144000.1"/>
    <property type="molecule type" value="Genomic_DNA"/>
</dbReference>
<dbReference type="AlphaFoldDB" id="A0AAN6V4N4"/>
<reference evidence="7" key="1">
    <citation type="journal article" date="2023" name="Mol. Phylogenet. Evol.">
        <title>Genome-scale phylogeny and comparative genomics of the fungal order Sordariales.</title>
        <authorList>
            <person name="Hensen N."/>
            <person name="Bonometti L."/>
            <person name="Westerberg I."/>
            <person name="Brannstrom I.O."/>
            <person name="Guillou S."/>
            <person name="Cros-Aarteil S."/>
            <person name="Calhoun S."/>
            <person name="Haridas S."/>
            <person name="Kuo A."/>
            <person name="Mondo S."/>
            <person name="Pangilinan J."/>
            <person name="Riley R."/>
            <person name="LaButti K."/>
            <person name="Andreopoulos B."/>
            <person name="Lipzen A."/>
            <person name="Chen C."/>
            <person name="Yan M."/>
            <person name="Daum C."/>
            <person name="Ng V."/>
            <person name="Clum A."/>
            <person name="Steindorff A."/>
            <person name="Ohm R.A."/>
            <person name="Martin F."/>
            <person name="Silar P."/>
            <person name="Natvig D.O."/>
            <person name="Lalanne C."/>
            <person name="Gautier V."/>
            <person name="Ament-Velasquez S.L."/>
            <person name="Kruys A."/>
            <person name="Hutchinson M.I."/>
            <person name="Powell A.J."/>
            <person name="Barry K."/>
            <person name="Miller A.N."/>
            <person name="Grigoriev I.V."/>
            <person name="Debuchy R."/>
            <person name="Gladieux P."/>
            <person name="Hiltunen Thoren M."/>
            <person name="Johannesson H."/>
        </authorList>
    </citation>
    <scope>NUCLEOTIDE SEQUENCE</scope>
    <source>
        <strain evidence="7">CBS 141.50</strain>
    </source>
</reference>
<comment type="similarity">
    <text evidence="1 4">Belongs to the glycosyl hydrolase 43 family.</text>
</comment>
<name>A0AAN6V4N4_9PEZI</name>
<dbReference type="Gene3D" id="2.60.120.200">
    <property type="match status" value="1"/>
</dbReference>
<evidence type="ECO:0000256" key="5">
    <source>
        <dbReference type="SAM" id="SignalP"/>
    </source>
</evidence>
<dbReference type="SUPFAM" id="SSF49899">
    <property type="entry name" value="Concanavalin A-like lectins/glucanases"/>
    <property type="match status" value="1"/>
</dbReference>
<sequence>MARLGRCISLLALFGSSTVTGAAVGAQLQSRASDFNNPVLWEDYPDLDVFRVGSTFYYSSSTFAYSPGAPVLKSYDLVNWTPVTHSVSTLNFGSQYNLTSGTPAAYVKGIWASTLRYRASDDKFYWYGCVDFSKTYIWTSSGGKAGDNDGEVDPSAWAWESHPPINSCYYDCGLLIDDEDDKMYISYGNPQISVAELSSDGLSQVSSKVVYSPPSGTTIEGSRMYKINGNYYIVVTRPASAEWVLKSTSGPLGPYEQRVLVDSIGGPLSSAGFAHQGGLVDAPDGTWYYVAFMDAYPGGRIPVVAPLTWTDDGWPELVKDSQGKWGTSYPLPVETDKTVPDGTELDEFQGGSLSAHWEWNHNPDGSKFSLDSEGGLVLQTATVTDDLFGARNTLTRRIAGPKSSGTFRLDLSSMADGDRAGAVLFRDTAAYIGVVKEGDSAQIVYVDGLALDQSNWGTSSKGKTSATGPQVSDASDVWFRIEADITPAFGTNTARTTSFSYSVDGGQTFTALGPAFSMSNTWNYFTGYRFGVFNFATKALGGEVKVKSFQMQHL</sequence>
<dbReference type="SUPFAM" id="SSF75005">
    <property type="entry name" value="Arabinanase/levansucrase/invertase"/>
    <property type="match status" value="1"/>
</dbReference>
<comment type="caution">
    <text evidence="7">The sequence shown here is derived from an EMBL/GenBank/DDBJ whole genome shotgun (WGS) entry which is preliminary data.</text>
</comment>
<evidence type="ECO:0000313" key="8">
    <source>
        <dbReference type="Proteomes" id="UP001302676"/>
    </source>
</evidence>
<proteinExistence type="inferred from homology"/>
<dbReference type="CDD" id="cd09001">
    <property type="entry name" value="GH43_FsAxh1-like"/>
    <property type="match status" value="1"/>
</dbReference>
<dbReference type="Pfam" id="PF17851">
    <property type="entry name" value="GH43_C2"/>
    <property type="match status" value="1"/>
</dbReference>
<evidence type="ECO:0000313" key="7">
    <source>
        <dbReference type="EMBL" id="KAK4144000.1"/>
    </source>
</evidence>
<dbReference type="InterPro" id="IPR006710">
    <property type="entry name" value="Glyco_hydro_43"/>
</dbReference>
<dbReference type="InterPro" id="IPR023296">
    <property type="entry name" value="Glyco_hydro_beta-prop_sf"/>
</dbReference>
<keyword evidence="3 4" id="KW-0326">Glycosidase</keyword>
<keyword evidence="5" id="KW-0732">Signal</keyword>